<feature type="compositionally biased region" description="Polar residues" evidence="11">
    <location>
        <begin position="308"/>
        <end position="332"/>
    </location>
</feature>
<reference evidence="15" key="1">
    <citation type="submission" date="2016-02" db="EMBL/GenBank/DDBJ databases">
        <title>Comparative genomics of biotechnologically important yeasts.</title>
        <authorList>
            <consortium name="DOE Joint Genome Institute"/>
            <person name="Riley R."/>
            <person name="Haridas S."/>
            <person name="Wolfe K.H."/>
            <person name="Lopes M.R."/>
            <person name="Hittinger C.T."/>
            <person name="Goker M."/>
            <person name="Salamov A."/>
            <person name="Wisecaver J."/>
            <person name="Long T.M."/>
            <person name="Aerts A.L."/>
            <person name="Barry K."/>
            <person name="Choi C."/>
            <person name="Clum A."/>
            <person name="Coughlan A.Y."/>
            <person name="Deshpande S."/>
            <person name="Douglass A.P."/>
            <person name="Hanson S.J."/>
            <person name="Klenk H.-P."/>
            <person name="Labutti K."/>
            <person name="Lapidus A."/>
            <person name="Lindquist E."/>
            <person name="Lipzen A."/>
            <person name="Meier-Kolthoff J.P."/>
            <person name="Ohm R.A."/>
            <person name="Otillar R.P."/>
            <person name="Pangilinan J."/>
            <person name="Peng Y."/>
            <person name="Rokas A."/>
            <person name="Rosa C.A."/>
            <person name="Scheuner C."/>
            <person name="Sibirny A.A."/>
            <person name="Slot J.C."/>
            <person name="Stielow J.B."/>
            <person name="Sun H."/>
            <person name="Kurtzman C.P."/>
            <person name="Blackwell M."/>
            <person name="Jeffries T.W."/>
            <person name="Grigoriev I.V."/>
        </authorList>
    </citation>
    <scope>NUCLEOTIDE SEQUENCE [LARGE SCALE GENOMIC DNA]</scope>
    <source>
        <strain evidence="15">NRRL Y-17796</strain>
    </source>
</reference>
<dbReference type="SUPFAM" id="SSF48464">
    <property type="entry name" value="ENTH/VHS domain"/>
    <property type="match status" value="1"/>
</dbReference>
<feature type="non-terminal residue" evidence="14">
    <location>
        <position position="1"/>
    </location>
</feature>
<organism evidence="14 15">
    <name type="scientific">Tortispora caseinolytica NRRL Y-17796</name>
    <dbReference type="NCBI Taxonomy" id="767744"/>
    <lineage>
        <taxon>Eukaryota</taxon>
        <taxon>Fungi</taxon>
        <taxon>Dikarya</taxon>
        <taxon>Ascomycota</taxon>
        <taxon>Saccharomycotina</taxon>
        <taxon>Trigonopsidomycetes</taxon>
        <taxon>Trigonopsidales</taxon>
        <taxon>Trigonopsidaceae</taxon>
        <taxon>Tortispora</taxon>
    </lineage>
</organism>
<gene>
    <name evidence="14" type="ORF">CANCADRAFT_19913</name>
</gene>
<dbReference type="EMBL" id="KV453843">
    <property type="protein sequence ID" value="ODV88873.1"/>
    <property type="molecule type" value="Genomic_DNA"/>
</dbReference>
<dbReference type="InterPro" id="IPR003903">
    <property type="entry name" value="UIM_dom"/>
</dbReference>
<dbReference type="GO" id="GO:0010008">
    <property type="term" value="C:endosome membrane"/>
    <property type="evidence" value="ECO:0007669"/>
    <property type="project" value="UniProtKB-SubCell"/>
</dbReference>
<evidence type="ECO:0000256" key="5">
    <source>
        <dbReference type="ARBA" id="ARBA00022737"/>
    </source>
</evidence>
<accession>A0A1E4TAZ5</accession>
<keyword evidence="15" id="KW-1185">Reference proteome</keyword>
<protein>
    <recommendedName>
        <fullName evidence="3">Vacuolar protein sorting-associated protein 27</fullName>
    </recommendedName>
</protein>
<dbReference type="InterPro" id="IPR008942">
    <property type="entry name" value="ENTH_VHS"/>
</dbReference>
<dbReference type="Gene3D" id="6.10.140.100">
    <property type="match status" value="1"/>
</dbReference>
<dbReference type="AlphaFoldDB" id="A0A1E4TAZ5"/>
<proteinExistence type="inferred from homology"/>
<evidence type="ECO:0000256" key="1">
    <source>
        <dbReference type="ARBA" id="ARBA00004125"/>
    </source>
</evidence>
<dbReference type="Pfam" id="PF21356">
    <property type="entry name" value="Vps27_GAT-like"/>
    <property type="match status" value="1"/>
</dbReference>
<dbReference type="SUPFAM" id="SSF57903">
    <property type="entry name" value="FYVE/PHD zinc finger"/>
    <property type="match status" value="1"/>
</dbReference>
<dbReference type="Pfam" id="PF00790">
    <property type="entry name" value="VHS"/>
    <property type="match status" value="1"/>
</dbReference>
<dbReference type="SMART" id="SM00288">
    <property type="entry name" value="VHS"/>
    <property type="match status" value="1"/>
</dbReference>
<dbReference type="GO" id="GO:0043130">
    <property type="term" value="F:ubiquitin binding"/>
    <property type="evidence" value="ECO:0007669"/>
    <property type="project" value="InterPro"/>
</dbReference>
<evidence type="ECO:0000256" key="11">
    <source>
        <dbReference type="SAM" id="MobiDB-lite"/>
    </source>
</evidence>
<evidence type="ECO:0000256" key="4">
    <source>
        <dbReference type="ARBA" id="ARBA00022723"/>
    </source>
</evidence>
<comment type="similarity">
    <text evidence="2">Belongs to the VPS27 family.</text>
</comment>
<feature type="region of interest" description="Disordered" evidence="11">
    <location>
        <begin position="305"/>
        <end position="332"/>
    </location>
</feature>
<dbReference type="PANTHER" id="PTHR47794:SF1">
    <property type="entry name" value="VACUOLAR PROTEIN SORTING-ASSOCIATED PROTEIN 27"/>
    <property type="match status" value="1"/>
</dbReference>
<dbReference type="SMART" id="SM00726">
    <property type="entry name" value="UIM"/>
    <property type="match status" value="2"/>
</dbReference>
<feature type="domain" description="VHS" evidence="13">
    <location>
        <begin position="15"/>
        <end position="149"/>
    </location>
</feature>
<dbReference type="Pfam" id="PF02809">
    <property type="entry name" value="UIM"/>
    <property type="match status" value="2"/>
</dbReference>
<keyword evidence="4" id="KW-0479">Metal-binding</keyword>
<keyword evidence="9" id="KW-0472">Membrane</keyword>
<keyword evidence="7 10" id="KW-0863">Zinc-finger</keyword>
<dbReference type="SMART" id="SM00064">
    <property type="entry name" value="FYVE"/>
    <property type="match status" value="1"/>
</dbReference>
<dbReference type="InterPro" id="IPR017455">
    <property type="entry name" value="Znf_FYVE-rel"/>
</dbReference>
<evidence type="ECO:0000256" key="6">
    <source>
        <dbReference type="ARBA" id="ARBA00022753"/>
    </source>
</evidence>
<dbReference type="CDD" id="cd21385">
    <property type="entry name" value="GAT_Vps27"/>
    <property type="match status" value="1"/>
</dbReference>
<evidence type="ECO:0000256" key="10">
    <source>
        <dbReference type="PROSITE-ProRule" id="PRU00091"/>
    </source>
</evidence>
<dbReference type="Gene3D" id="3.30.40.10">
    <property type="entry name" value="Zinc/RING finger domain, C3HC4 (zinc finger)"/>
    <property type="match status" value="1"/>
</dbReference>
<evidence type="ECO:0000259" key="12">
    <source>
        <dbReference type="PROSITE" id="PS50178"/>
    </source>
</evidence>
<dbReference type="InterPro" id="IPR049425">
    <property type="entry name" value="Vps27_GAT-like"/>
</dbReference>
<evidence type="ECO:0000259" key="13">
    <source>
        <dbReference type="PROSITE" id="PS50179"/>
    </source>
</evidence>
<comment type="subcellular location">
    <subcellularLocation>
        <location evidence="1">Endosome membrane</location>
        <topology evidence="1">Peripheral membrane protein</topology>
        <orientation evidence="1">Cytoplasmic side</orientation>
    </subcellularLocation>
</comment>
<evidence type="ECO:0000313" key="14">
    <source>
        <dbReference type="EMBL" id="ODV88873.1"/>
    </source>
</evidence>
<dbReference type="GO" id="GO:0006623">
    <property type="term" value="P:protein targeting to vacuole"/>
    <property type="evidence" value="ECO:0007669"/>
    <property type="project" value="TreeGrafter"/>
</dbReference>
<keyword evidence="6" id="KW-0967">Endosome</keyword>
<evidence type="ECO:0000256" key="7">
    <source>
        <dbReference type="ARBA" id="ARBA00022771"/>
    </source>
</evidence>
<dbReference type="FunFam" id="3.30.40.10:FF:000105">
    <property type="entry name" value="WD repeat and FYVE domain-containing protein 2"/>
    <property type="match status" value="1"/>
</dbReference>
<dbReference type="GO" id="GO:0043328">
    <property type="term" value="P:protein transport to vacuole involved in ubiquitin-dependent protein catabolic process via the multivesicular body sorting pathway"/>
    <property type="evidence" value="ECO:0007669"/>
    <property type="project" value="TreeGrafter"/>
</dbReference>
<dbReference type="OrthoDB" id="957735at2759"/>
<dbReference type="Gene3D" id="1.20.5.1940">
    <property type="match status" value="1"/>
</dbReference>
<dbReference type="PROSITE" id="PS50179">
    <property type="entry name" value="VHS"/>
    <property type="match status" value="1"/>
</dbReference>
<dbReference type="Pfam" id="PF01363">
    <property type="entry name" value="FYVE"/>
    <property type="match status" value="1"/>
</dbReference>
<evidence type="ECO:0000256" key="8">
    <source>
        <dbReference type="ARBA" id="ARBA00022833"/>
    </source>
</evidence>
<evidence type="ECO:0000256" key="3">
    <source>
        <dbReference type="ARBA" id="ARBA00017753"/>
    </source>
</evidence>
<dbReference type="InterPro" id="IPR000306">
    <property type="entry name" value="Znf_FYVE"/>
</dbReference>
<dbReference type="GO" id="GO:0032266">
    <property type="term" value="F:phosphatidylinositol-3-phosphate binding"/>
    <property type="evidence" value="ECO:0007669"/>
    <property type="project" value="UniProtKB-ARBA"/>
</dbReference>
<sequence>SSNNKFDEYVEKATAEALPTGEEDIALSLEICDLIRSGTVPPKDAAKAIKQRILHNNPNVQLHALRLADVCVKNGGFNFIVEVVSPDFINELQRNILGSSPSQSKSNADVRDLFLELIHSWSIAFKGQYQLKNIQSLHDQIESSGYKFPESASVLSAFIDTSVAPAWVDSSTCMNCSTPFTLTNRKHHCRNCGNVFDQKCSSHAIPLPHYGFNVPVRVCDTCYHKFKKSKSTRKGSTATNNSSDIIEEDQDLLRAIELSLADSRPPPQRQQSQPEPQPELQAHASNEEEDDPDLKAAIEASLKEMNGKNPQSSPAVNLSNTQQQNASKASATYSHDLTQTEIENINLFAAIVDRLEQSPPGAILRNKEIQDLYESLSSLRPKLARSLAETIGKYDTLVENHAKLSTVVRYYDAMLERRFQ</sequence>
<evidence type="ECO:0000256" key="2">
    <source>
        <dbReference type="ARBA" id="ARBA00008597"/>
    </source>
</evidence>
<dbReference type="GO" id="GO:0033565">
    <property type="term" value="C:ESCRT-0 complex"/>
    <property type="evidence" value="ECO:0007669"/>
    <property type="project" value="TreeGrafter"/>
</dbReference>
<evidence type="ECO:0000313" key="15">
    <source>
        <dbReference type="Proteomes" id="UP000095023"/>
    </source>
</evidence>
<dbReference type="InterPro" id="IPR013083">
    <property type="entry name" value="Znf_RING/FYVE/PHD"/>
</dbReference>
<dbReference type="GO" id="GO:0008270">
    <property type="term" value="F:zinc ion binding"/>
    <property type="evidence" value="ECO:0007669"/>
    <property type="project" value="UniProtKB-KW"/>
</dbReference>
<dbReference type="InterPro" id="IPR011011">
    <property type="entry name" value="Znf_FYVE_PHD"/>
</dbReference>
<evidence type="ECO:0000256" key="9">
    <source>
        <dbReference type="ARBA" id="ARBA00023136"/>
    </source>
</evidence>
<dbReference type="Gene3D" id="1.25.40.90">
    <property type="match status" value="1"/>
</dbReference>
<dbReference type="PROSITE" id="PS50330">
    <property type="entry name" value="UIM"/>
    <property type="match status" value="2"/>
</dbReference>
<dbReference type="Proteomes" id="UP000095023">
    <property type="component" value="Unassembled WGS sequence"/>
</dbReference>
<dbReference type="PANTHER" id="PTHR47794">
    <property type="entry name" value="VACUOLAR PROTEIN SORTING-ASSOCIATED PROTEIN 27"/>
    <property type="match status" value="1"/>
</dbReference>
<dbReference type="PROSITE" id="PS50178">
    <property type="entry name" value="ZF_FYVE"/>
    <property type="match status" value="1"/>
</dbReference>
<feature type="domain" description="FYVE-type" evidence="12">
    <location>
        <begin position="167"/>
        <end position="227"/>
    </location>
</feature>
<name>A0A1E4TAZ5_9ASCO</name>
<keyword evidence="8" id="KW-0862">Zinc</keyword>
<feature type="non-terminal residue" evidence="14">
    <location>
        <position position="420"/>
    </location>
</feature>
<keyword evidence="5" id="KW-0677">Repeat</keyword>
<dbReference type="InterPro" id="IPR002014">
    <property type="entry name" value="VHS_dom"/>
</dbReference>
<feature type="region of interest" description="Disordered" evidence="11">
    <location>
        <begin position="263"/>
        <end position="292"/>
    </location>
</feature>